<evidence type="ECO:0000313" key="2">
    <source>
        <dbReference type="EMBL" id="MFD1927933.1"/>
    </source>
</evidence>
<organism evidence="2 3">
    <name type="scientific">Sporosarcina siberiensis</name>
    <dbReference type="NCBI Taxonomy" id="1365606"/>
    <lineage>
        <taxon>Bacteria</taxon>
        <taxon>Bacillati</taxon>
        <taxon>Bacillota</taxon>
        <taxon>Bacilli</taxon>
        <taxon>Bacillales</taxon>
        <taxon>Caryophanaceae</taxon>
        <taxon>Sporosarcina</taxon>
    </lineage>
</organism>
<keyword evidence="1" id="KW-0472">Membrane</keyword>
<gene>
    <name evidence="2" type="ORF">ACFSFY_07675</name>
</gene>
<protein>
    <recommendedName>
        <fullName evidence="4">Holin</fullName>
    </recommendedName>
</protein>
<feature type="transmembrane region" description="Helical" evidence="1">
    <location>
        <begin position="39"/>
        <end position="57"/>
    </location>
</feature>
<dbReference type="EMBL" id="JBHUGI010000021">
    <property type="protein sequence ID" value="MFD1927933.1"/>
    <property type="molecule type" value="Genomic_DNA"/>
</dbReference>
<feature type="transmembrane region" description="Helical" evidence="1">
    <location>
        <begin position="15"/>
        <end position="32"/>
    </location>
</feature>
<evidence type="ECO:0008006" key="4">
    <source>
        <dbReference type="Google" id="ProtNLM"/>
    </source>
</evidence>
<comment type="caution">
    <text evidence="2">The sequence shown here is derived from an EMBL/GenBank/DDBJ whole genome shotgun (WGS) entry which is preliminary data.</text>
</comment>
<evidence type="ECO:0000256" key="1">
    <source>
        <dbReference type="SAM" id="Phobius"/>
    </source>
</evidence>
<keyword evidence="1" id="KW-0812">Transmembrane</keyword>
<dbReference type="Proteomes" id="UP001597218">
    <property type="component" value="Unassembled WGS sequence"/>
</dbReference>
<proteinExistence type="predicted"/>
<sequence>MTNEFPTIHTNVWDAFWAIPVILLIIIILKTVFKLSESWFSTVATATGLLISIFISHRGSLPAGIFMGFFYGSAAMGTIYSVKIWYMNYRKD</sequence>
<dbReference type="RefSeq" id="WP_381536830.1">
    <property type="nucleotide sequence ID" value="NZ_JBHUGI010000021.1"/>
</dbReference>
<accession>A0ABW4SET3</accession>
<name>A0ABW4SET3_9BACL</name>
<keyword evidence="1" id="KW-1133">Transmembrane helix</keyword>
<evidence type="ECO:0000313" key="3">
    <source>
        <dbReference type="Proteomes" id="UP001597218"/>
    </source>
</evidence>
<keyword evidence="3" id="KW-1185">Reference proteome</keyword>
<feature type="transmembrane region" description="Helical" evidence="1">
    <location>
        <begin position="63"/>
        <end position="86"/>
    </location>
</feature>
<reference evidence="3" key="1">
    <citation type="journal article" date="2019" name="Int. J. Syst. Evol. Microbiol.">
        <title>The Global Catalogue of Microorganisms (GCM) 10K type strain sequencing project: providing services to taxonomists for standard genome sequencing and annotation.</title>
        <authorList>
            <consortium name="The Broad Institute Genomics Platform"/>
            <consortium name="The Broad Institute Genome Sequencing Center for Infectious Disease"/>
            <person name="Wu L."/>
            <person name="Ma J."/>
        </authorList>
    </citation>
    <scope>NUCLEOTIDE SEQUENCE [LARGE SCALE GENOMIC DNA]</scope>
    <source>
        <strain evidence="3">CGMCC 4.7177</strain>
    </source>
</reference>